<evidence type="ECO:0000256" key="1">
    <source>
        <dbReference type="ARBA" id="ARBA00022801"/>
    </source>
</evidence>
<sequence>MEKTGLVLEGGGSRGVYTSGVLHYLMEQNIYLPYIIGVSAGACNGSSYISRQMERNKTVSIDFVNHPDYLSFRNLIKKKQLFGMDFLFDTLPNQLVPFDFQTYNNAAEEFVIGVTDCITGEPVFYHKTQYAHDVLTLLRASSSLPFFAPVVEYGDRMLMDGGLADPIPIKQSIRDGNNKNVVVLTRNRGYYKKPQSISWYMRKKYKDFPGLLEAMEKRHLIYNETLEYIFEEEKQGNIFVIYPREKLTVGRVERNKTKLMDLYHQGIKDAEENVQPLKEFLA</sequence>
<dbReference type="EMBL" id="WEID01000091">
    <property type="protein sequence ID" value="KAB8127489.1"/>
    <property type="molecule type" value="Genomic_DNA"/>
</dbReference>
<evidence type="ECO:0000259" key="5">
    <source>
        <dbReference type="PROSITE" id="PS51635"/>
    </source>
</evidence>
<accession>A0A7C8L1T3</accession>
<dbReference type="InterPro" id="IPR050301">
    <property type="entry name" value="NTE"/>
</dbReference>
<evidence type="ECO:0000256" key="3">
    <source>
        <dbReference type="ARBA" id="ARBA00023098"/>
    </source>
</evidence>
<name>A0A7C8L1T3_9BACI</name>
<dbReference type="RefSeq" id="WP_153406231.1">
    <property type="nucleotide sequence ID" value="NZ_ML762442.1"/>
</dbReference>
<dbReference type="InterPro" id="IPR037483">
    <property type="entry name" value="YjjU-like"/>
</dbReference>
<gene>
    <name evidence="6" type="ORF">F9U64_17740</name>
</gene>
<dbReference type="PANTHER" id="PTHR14226:SF25">
    <property type="entry name" value="PHOSPHOESTERASE"/>
    <property type="match status" value="1"/>
</dbReference>
<dbReference type="GO" id="GO:0016787">
    <property type="term" value="F:hydrolase activity"/>
    <property type="evidence" value="ECO:0007669"/>
    <property type="project" value="UniProtKB-UniRule"/>
</dbReference>
<dbReference type="Proteomes" id="UP000480246">
    <property type="component" value="Unassembled WGS sequence"/>
</dbReference>
<dbReference type="PROSITE" id="PS51635">
    <property type="entry name" value="PNPLA"/>
    <property type="match status" value="1"/>
</dbReference>
<keyword evidence="3 4" id="KW-0443">Lipid metabolism</keyword>
<proteinExistence type="predicted"/>
<dbReference type="CDD" id="cd07208">
    <property type="entry name" value="Pat_hypo_Ecoli_yjju_like"/>
    <property type="match status" value="1"/>
</dbReference>
<dbReference type="GO" id="GO:0016042">
    <property type="term" value="P:lipid catabolic process"/>
    <property type="evidence" value="ECO:0007669"/>
    <property type="project" value="UniProtKB-UniRule"/>
</dbReference>
<keyword evidence="2 4" id="KW-0442">Lipid degradation</keyword>
<dbReference type="Gene3D" id="3.40.1090.10">
    <property type="entry name" value="Cytosolic phospholipase A2 catalytic domain"/>
    <property type="match status" value="2"/>
</dbReference>
<dbReference type="InterPro" id="IPR016035">
    <property type="entry name" value="Acyl_Trfase/lysoPLipase"/>
</dbReference>
<feature type="short sequence motif" description="GXSXG" evidence="4">
    <location>
        <begin position="37"/>
        <end position="41"/>
    </location>
</feature>
<dbReference type="InterPro" id="IPR002641">
    <property type="entry name" value="PNPLA_dom"/>
</dbReference>
<evidence type="ECO:0000313" key="6">
    <source>
        <dbReference type="EMBL" id="KAB8127489.1"/>
    </source>
</evidence>
<feature type="short sequence motif" description="GXGXXG" evidence="4">
    <location>
        <begin position="10"/>
        <end position="15"/>
    </location>
</feature>
<reference evidence="6 7" key="1">
    <citation type="submission" date="2019-10" db="EMBL/GenBank/DDBJ databases">
        <title>Gracilibacillus sp. nov. isolated from rice seeds.</title>
        <authorList>
            <person name="He S."/>
        </authorList>
    </citation>
    <scope>NUCLEOTIDE SEQUENCE [LARGE SCALE GENOMIC DNA]</scope>
    <source>
        <strain evidence="6 7">TD8</strain>
    </source>
</reference>
<feature type="active site" description="Nucleophile" evidence="4">
    <location>
        <position position="39"/>
    </location>
</feature>
<evidence type="ECO:0000313" key="7">
    <source>
        <dbReference type="Proteomes" id="UP000480246"/>
    </source>
</evidence>
<comment type="caution">
    <text evidence="6">The sequence shown here is derived from an EMBL/GenBank/DDBJ whole genome shotgun (WGS) entry which is preliminary data.</text>
</comment>
<evidence type="ECO:0000256" key="4">
    <source>
        <dbReference type="PROSITE-ProRule" id="PRU01161"/>
    </source>
</evidence>
<dbReference type="SUPFAM" id="SSF52151">
    <property type="entry name" value="FabD/lysophospholipase-like"/>
    <property type="match status" value="1"/>
</dbReference>
<feature type="domain" description="PNPLA" evidence="5">
    <location>
        <begin position="6"/>
        <end position="173"/>
    </location>
</feature>
<dbReference type="PANTHER" id="PTHR14226">
    <property type="entry name" value="NEUROPATHY TARGET ESTERASE/SWISS CHEESE D.MELANOGASTER"/>
    <property type="match status" value="1"/>
</dbReference>
<protein>
    <submittedName>
        <fullName evidence="6">Patatin family protein</fullName>
    </submittedName>
</protein>
<dbReference type="AlphaFoldDB" id="A0A7C8L1T3"/>
<feature type="active site" description="Proton acceptor" evidence="4">
    <location>
        <position position="160"/>
    </location>
</feature>
<keyword evidence="1 4" id="KW-0378">Hydrolase</keyword>
<keyword evidence="7" id="KW-1185">Reference proteome</keyword>
<dbReference type="OrthoDB" id="9802424at2"/>
<feature type="short sequence motif" description="DGA/G" evidence="4">
    <location>
        <begin position="160"/>
        <end position="162"/>
    </location>
</feature>
<dbReference type="Pfam" id="PF01734">
    <property type="entry name" value="Patatin"/>
    <property type="match status" value="1"/>
</dbReference>
<dbReference type="Pfam" id="PF19890">
    <property type="entry name" value="DUF6363"/>
    <property type="match status" value="1"/>
</dbReference>
<evidence type="ECO:0000256" key="2">
    <source>
        <dbReference type="ARBA" id="ARBA00022963"/>
    </source>
</evidence>
<dbReference type="InterPro" id="IPR045943">
    <property type="entry name" value="DUF6363"/>
</dbReference>
<organism evidence="6 7">
    <name type="scientific">Gracilibacillus oryzae</name>
    <dbReference type="NCBI Taxonomy" id="1672701"/>
    <lineage>
        <taxon>Bacteria</taxon>
        <taxon>Bacillati</taxon>
        <taxon>Bacillota</taxon>
        <taxon>Bacilli</taxon>
        <taxon>Bacillales</taxon>
        <taxon>Bacillaceae</taxon>
        <taxon>Gracilibacillus</taxon>
    </lineage>
</organism>